<dbReference type="InterPro" id="IPR000524">
    <property type="entry name" value="Tscrpt_reg_HTH_GntR"/>
</dbReference>
<name>A0A3N2CYZ0_9ACTN</name>
<dbReference type="EMBL" id="RKHO01000001">
    <property type="protein sequence ID" value="ROR92752.1"/>
    <property type="molecule type" value="Genomic_DNA"/>
</dbReference>
<keyword evidence="1" id="KW-0805">Transcription regulation</keyword>
<dbReference type="CDD" id="cd07377">
    <property type="entry name" value="WHTH_GntR"/>
    <property type="match status" value="1"/>
</dbReference>
<dbReference type="RefSeq" id="WP_123392417.1">
    <property type="nucleotide sequence ID" value="NZ_RKHO01000001.1"/>
</dbReference>
<feature type="domain" description="HTH gntR-type" evidence="5">
    <location>
        <begin position="22"/>
        <end position="89"/>
    </location>
</feature>
<accession>A0A3N2CYZ0</accession>
<evidence type="ECO:0000313" key="6">
    <source>
        <dbReference type="EMBL" id="ROR92752.1"/>
    </source>
</evidence>
<dbReference type="Gene3D" id="1.20.120.530">
    <property type="entry name" value="GntR ligand-binding domain-like"/>
    <property type="match status" value="1"/>
</dbReference>
<dbReference type="Gene3D" id="1.10.10.10">
    <property type="entry name" value="Winged helix-like DNA-binding domain superfamily/Winged helix DNA-binding domain"/>
    <property type="match status" value="1"/>
</dbReference>
<dbReference type="GO" id="GO:0003700">
    <property type="term" value="F:DNA-binding transcription factor activity"/>
    <property type="evidence" value="ECO:0007669"/>
    <property type="project" value="InterPro"/>
</dbReference>
<dbReference type="Pfam" id="PF07729">
    <property type="entry name" value="FCD"/>
    <property type="match status" value="1"/>
</dbReference>
<evidence type="ECO:0000256" key="2">
    <source>
        <dbReference type="ARBA" id="ARBA00023125"/>
    </source>
</evidence>
<keyword evidence="3" id="KW-0804">Transcription</keyword>
<gene>
    <name evidence="6" type="ORF">EDD33_3651</name>
</gene>
<comment type="caution">
    <text evidence="6">The sequence shown here is derived from an EMBL/GenBank/DDBJ whole genome shotgun (WGS) entry which is preliminary data.</text>
</comment>
<dbReference type="Proteomes" id="UP000281738">
    <property type="component" value="Unassembled WGS sequence"/>
</dbReference>
<dbReference type="SUPFAM" id="SSF48008">
    <property type="entry name" value="GntR ligand-binding domain-like"/>
    <property type="match status" value="1"/>
</dbReference>
<dbReference type="InterPro" id="IPR011711">
    <property type="entry name" value="GntR_C"/>
</dbReference>
<evidence type="ECO:0000256" key="4">
    <source>
        <dbReference type="SAM" id="Coils"/>
    </source>
</evidence>
<evidence type="ECO:0000313" key="7">
    <source>
        <dbReference type="Proteomes" id="UP000281738"/>
    </source>
</evidence>
<dbReference type="SUPFAM" id="SSF46785">
    <property type="entry name" value="Winged helix' DNA-binding domain"/>
    <property type="match status" value="1"/>
</dbReference>
<dbReference type="AlphaFoldDB" id="A0A3N2CYZ0"/>
<protein>
    <submittedName>
        <fullName evidence="6">DNA-binding GntR family transcriptional regulator</fullName>
    </submittedName>
</protein>
<sequence length="236" mass="25510">MSATPREGAPLSPFAGLRIEPMTTVERVAEELRRSLFEGELEPGTPLREVAIADALGVSRSTVREALGVLVAEGLADRLPNRGTQVRRLDSAQVADVCRARVVVESAGVRRWPDAAEEERQELRDALSAYSDLRGSDCTTAEFVAAHLRIHRALAGLAGSSRLLAFVDGLHAEVRLALAEVDRARGNAAEQVHSHSHLLDLLEAGDTEAAAAELAAHLEEAEESMTDEVERRLRAE</sequence>
<dbReference type="OrthoDB" id="5243844at2"/>
<keyword evidence="4" id="KW-0175">Coiled coil</keyword>
<evidence type="ECO:0000259" key="5">
    <source>
        <dbReference type="PROSITE" id="PS50949"/>
    </source>
</evidence>
<keyword evidence="2 6" id="KW-0238">DNA-binding</keyword>
<dbReference type="InterPro" id="IPR008920">
    <property type="entry name" value="TF_FadR/GntR_C"/>
</dbReference>
<proteinExistence type="predicted"/>
<dbReference type="SMART" id="SM00895">
    <property type="entry name" value="FCD"/>
    <property type="match status" value="1"/>
</dbReference>
<evidence type="ECO:0000256" key="1">
    <source>
        <dbReference type="ARBA" id="ARBA00023015"/>
    </source>
</evidence>
<dbReference type="PANTHER" id="PTHR43537">
    <property type="entry name" value="TRANSCRIPTIONAL REGULATOR, GNTR FAMILY"/>
    <property type="match status" value="1"/>
</dbReference>
<dbReference type="PANTHER" id="PTHR43537:SF45">
    <property type="entry name" value="GNTR FAMILY REGULATORY PROTEIN"/>
    <property type="match status" value="1"/>
</dbReference>
<organism evidence="6 7">
    <name type="scientific">Nocardioides aurantiacus</name>
    <dbReference type="NCBI Taxonomy" id="86796"/>
    <lineage>
        <taxon>Bacteria</taxon>
        <taxon>Bacillati</taxon>
        <taxon>Actinomycetota</taxon>
        <taxon>Actinomycetes</taxon>
        <taxon>Propionibacteriales</taxon>
        <taxon>Nocardioidaceae</taxon>
        <taxon>Nocardioides</taxon>
    </lineage>
</organism>
<keyword evidence="7" id="KW-1185">Reference proteome</keyword>
<reference evidence="6 7" key="1">
    <citation type="submission" date="2018-11" db="EMBL/GenBank/DDBJ databases">
        <title>Sequencing the genomes of 1000 actinobacteria strains.</title>
        <authorList>
            <person name="Klenk H.-P."/>
        </authorList>
    </citation>
    <scope>NUCLEOTIDE SEQUENCE [LARGE SCALE GENOMIC DNA]</scope>
    <source>
        <strain evidence="6 7">DSM 12652</strain>
    </source>
</reference>
<dbReference type="Pfam" id="PF00392">
    <property type="entry name" value="GntR"/>
    <property type="match status" value="1"/>
</dbReference>
<dbReference type="InterPro" id="IPR036390">
    <property type="entry name" value="WH_DNA-bd_sf"/>
</dbReference>
<dbReference type="GO" id="GO:0003677">
    <property type="term" value="F:DNA binding"/>
    <property type="evidence" value="ECO:0007669"/>
    <property type="project" value="UniProtKB-KW"/>
</dbReference>
<feature type="coiled-coil region" evidence="4">
    <location>
        <begin position="204"/>
        <end position="231"/>
    </location>
</feature>
<dbReference type="SMART" id="SM00345">
    <property type="entry name" value="HTH_GNTR"/>
    <property type="match status" value="1"/>
</dbReference>
<dbReference type="InterPro" id="IPR036388">
    <property type="entry name" value="WH-like_DNA-bd_sf"/>
</dbReference>
<dbReference type="PROSITE" id="PS50949">
    <property type="entry name" value="HTH_GNTR"/>
    <property type="match status" value="1"/>
</dbReference>
<evidence type="ECO:0000256" key="3">
    <source>
        <dbReference type="ARBA" id="ARBA00023163"/>
    </source>
</evidence>